<reference evidence="4" key="1">
    <citation type="submission" date="2020-01" db="EMBL/GenBank/DDBJ databases">
        <authorList>
            <person name="Mishra B."/>
        </authorList>
    </citation>
    <scope>NUCLEOTIDE SEQUENCE [LARGE SCALE GENOMIC DNA]</scope>
</reference>
<dbReference type="PANTHER" id="PTHR32410:SF168">
    <property type="entry name" value="CYSTEINE_HISTIDINE-RICH C1 DOMAIN FAMILY PROTEIN"/>
    <property type="match status" value="1"/>
</dbReference>
<accession>A0A6D2HLT3</accession>
<feature type="domain" description="DC1-like C-terminal" evidence="3">
    <location>
        <begin position="530"/>
        <end position="582"/>
    </location>
</feature>
<dbReference type="InterPro" id="IPR004146">
    <property type="entry name" value="DC1"/>
</dbReference>
<gene>
    <name evidence="4" type="ORF">MERR_LOCUS3950</name>
</gene>
<feature type="domain" description="DC1" evidence="2">
    <location>
        <begin position="246"/>
        <end position="294"/>
    </location>
</feature>
<keyword evidence="5" id="KW-1185">Reference proteome</keyword>
<dbReference type="InterPro" id="IPR053192">
    <property type="entry name" value="Vacuole_Formation_Reg"/>
</dbReference>
<dbReference type="InterPro" id="IPR046349">
    <property type="entry name" value="C1-like_sf"/>
</dbReference>
<dbReference type="Pfam" id="PF22926">
    <property type="entry name" value="C1-like_CT"/>
    <property type="match status" value="1"/>
</dbReference>
<comment type="caution">
    <text evidence="4">The sequence shown here is derived from an EMBL/GenBank/DDBJ whole genome shotgun (WGS) entry which is preliminary data.</text>
</comment>
<evidence type="ECO:0000313" key="4">
    <source>
        <dbReference type="EMBL" id="CAA7016715.1"/>
    </source>
</evidence>
<proteinExistence type="predicted"/>
<dbReference type="AlphaFoldDB" id="A0A6D2HLT3"/>
<evidence type="ECO:0000256" key="1">
    <source>
        <dbReference type="ARBA" id="ARBA00022737"/>
    </source>
</evidence>
<evidence type="ECO:0008006" key="6">
    <source>
        <dbReference type="Google" id="ProtNLM"/>
    </source>
</evidence>
<organism evidence="4 5">
    <name type="scientific">Microthlaspi erraticum</name>
    <dbReference type="NCBI Taxonomy" id="1685480"/>
    <lineage>
        <taxon>Eukaryota</taxon>
        <taxon>Viridiplantae</taxon>
        <taxon>Streptophyta</taxon>
        <taxon>Embryophyta</taxon>
        <taxon>Tracheophyta</taxon>
        <taxon>Spermatophyta</taxon>
        <taxon>Magnoliopsida</taxon>
        <taxon>eudicotyledons</taxon>
        <taxon>Gunneridae</taxon>
        <taxon>Pentapetalae</taxon>
        <taxon>rosids</taxon>
        <taxon>malvids</taxon>
        <taxon>Brassicales</taxon>
        <taxon>Brassicaceae</taxon>
        <taxon>Coluteocarpeae</taxon>
        <taxon>Microthlaspi</taxon>
    </lineage>
</organism>
<evidence type="ECO:0000259" key="3">
    <source>
        <dbReference type="Pfam" id="PF22926"/>
    </source>
</evidence>
<dbReference type="SUPFAM" id="SSF57889">
    <property type="entry name" value="Cysteine-rich domain"/>
    <property type="match status" value="4"/>
</dbReference>
<sequence>MGEEKGPRCLVSDPGKPHNLSRRAGYKIKHDCFVCGENSVVDENRLVEEYREYEEKGYFERRPFLEAFERNRYHYYCAKCDLEFHSECIKFPSKMIHPYHPQHPLTFTFLNYEKGIMADTSFREFYHVLASFEMDLAEYLKRIRPKSNIMFDKCTWCRNHLGEWFYRCSICNFSLDFHCAQKFPPLTIQNPKSHHHSLTLFPRPLSFPCDACGLINVLEPSYACYQCSYVVHKICIDLPRVIKITRHPHRLSYAPYLPTKVSSCRVCYKNMDIKYGHYSCNHEDCSYVVHSKCATHENIWDGREFEWEPESNQTEDIPPFIEVGKDMIEHFCHAHHILRLEKSVDSEKQCHAYAESLCSEYRDSSCSACTRLSSGLKYKCKEIGCMSHIQLGITCILVPECFTHKSHEEHLLFISTTNDEIICQGCNGSIQGDHLHCTECEYSICYKCATIPNEIYHKYDDSPLSLCYGKSDVDDDEVWWCEVCEERLDPREWFYTTNSSDQRCTTIHHACLFGDSTYLKAGHIFSGLRVEVVGNGSSSRPICSICHHRCPQSVYLKVRGKKRRNVRSTEEEGTIICSARCLSASHIPWLRSLLENIL</sequence>
<evidence type="ECO:0000313" key="5">
    <source>
        <dbReference type="Proteomes" id="UP000467841"/>
    </source>
</evidence>
<evidence type="ECO:0000259" key="2">
    <source>
        <dbReference type="Pfam" id="PF03107"/>
    </source>
</evidence>
<protein>
    <recommendedName>
        <fullName evidence="6">Phorbol-ester/DAG-type domain-containing protein</fullName>
    </recommendedName>
</protein>
<dbReference type="Proteomes" id="UP000467841">
    <property type="component" value="Unassembled WGS sequence"/>
</dbReference>
<dbReference type="PANTHER" id="PTHR32410">
    <property type="entry name" value="CYSTEINE/HISTIDINE-RICH C1 DOMAIN FAMILY PROTEIN"/>
    <property type="match status" value="1"/>
</dbReference>
<dbReference type="Pfam" id="PF03107">
    <property type="entry name" value="C1_2"/>
    <property type="match status" value="2"/>
</dbReference>
<dbReference type="InterPro" id="IPR054483">
    <property type="entry name" value="DC1-like_CT"/>
</dbReference>
<keyword evidence="1" id="KW-0677">Repeat</keyword>
<name>A0A6D2HLT3_9BRAS</name>
<feature type="domain" description="DC1" evidence="2">
    <location>
        <begin position="192"/>
        <end position="236"/>
    </location>
</feature>
<dbReference type="EMBL" id="CACVBM020000244">
    <property type="protein sequence ID" value="CAA7016715.1"/>
    <property type="molecule type" value="Genomic_DNA"/>
</dbReference>
<dbReference type="OrthoDB" id="1020834at2759"/>